<reference evidence="2" key="1">
    <citation type="journal article" date="2004" name="Science">
        <title>Reverse methanogenesis: testing the hypothesis with environmental genomics.</title>
        <authorList>
            <person name="Hallam S.J."/>
            <person name="Putnam N."/>
            <person name="Preston C.M."/>
            <person name="Detter J.C."/>
            <person name="Rokhsar D."/>
            <person name="Richardson P.M."/>
            <person name="DeLong E.F."/>
        </authorList>
    </citation>
    <scope>NUCLEOTIDE SEQUENCE</scope>
</reference>
<dbReference type="CDD" id="cd05233">
    <property type="entry name" value="SDR_c"/>
    <property type="match status" value="1"/>
</dbReference>
<dbReference type="Pfam" id="PF13561">
    <property type="entry name" value="adh_short_C2"/>
    <property type="match status" value="1"/>
</dbReference>
<dbReference type="Gene3D" id="3.40.50.720">
    <property type="entry name" value="NAD(P)-binding Rossmann-like Domain"/>
    <property type="match status" value="1"/>
</dbReference>
<dbReference type="SUPFAM" id="SSF51735">
    <property type="entry name" value="NAD(P)-binding Rossmann-fold domains"/>
    <property type="match status" value="1"/>
</dbReference>
<dbReference type="AlphaFoldDB" id="Q64BR1"/>
<comment type="similarity">
    <text evidence="1">Belongs to the short-chain dehydrogenases/reductases (SDR) family.</text>
</comment>
<dbReference type="PANTHER" id="PTHR42760">
    <property type="entry name" value="SHORT-CHAIN DEHYDROGENASES/REDUCTASES FAMILY MEMBER"/>
    <property type="match status" value="1"/>
</dbReference>
<evidence type="ECO:0000256" key="1">
    <source>
        <dbReference type="ARBA" id="ARBA00006484"/>
    </source>
</evidence>
<protein>
    <submittedName>
        <fullName evidence="2">3-oxoacyl-acyl carrier protein reductase</fullName>
        <ecNumber evidence="2">1.1.1.377</ecNumber>
    </submittedName>
</protein>
<organism evidence="2">
    <name type="scientific">Uncultured archaeon GZfos26G2</name>
    <dbReference type="NCBI Taxonomy" id="3386331"/>
    <lineage>
        <taxon>Archaea</taxon>
        <taxon>Methanobacteriati</taxon>
        <taxon>Methanobacteriota</taxon>
        <taxon>Stenosarchaea group</taxon>
        <taxon>Methanomicrobia</taxon>
        <taxon>Candidatus Methanophagales</taxon>
        <taxon>Candidatus Methanophagaceae</taxon>
        <taxon>Candidatus Methanophaga</taxon>
    </lineage>
</organism>
<accession>Q64BR1</accession>
<evidence type="ECO:0000313" key="2">
    <source>
        <dbReference type="EMBL" id="AAU83166.1"/>
    </source>
</evidence>
<dbReference type="InterPro" id="IPR020904">
    <property type="entry name" value="Sc_DH/Rdtase_CS"/>
</dbReference>
<dbReference type="PRINTS" id="PR00081">
    <property type="entry name" value="GDHRDH"/>
</dbReference>
<dbReference type="PRINTS" id="PR00080">
    <property type="entry name" value="SDRFAMILY"/>
</dbReference>
<sequence>MNGQSALDSSVQLNTRFIGKVVVVTGGGSGIGFQIAKDIYAEGATVYILGRNKEKLELAKGKIAPDDDSRMFYHQCDVSQYGSVVEVFHVIKDASGNVYGLVNNAAINPSRNDIIHTDVNDWIETLNVNLTGAFNCSKAAIGQMLELGKGSIVNISSVGGLNALRTRTSYNASKFGMIGLAKSLALDYADKNIRVNAICPGYVRTELTSLFFDRMEREKYEQLVNAHATRRLGRPDEISKAVLFLLSEDASFVTGVALPVDGGYLLKR</sequence>
<gene>
    <name evidence="2" type="primary">rhaD</name>
    <name evidence="2" type="ORF">GZ26G2_36</name>
</gene>
<dbReference type="InterPro" id="IPR002347">
    <property type="entry name" value="SDR_fam"/>
</dbReference>
<dbReference type="EC" id="1.1.1.377" evidence="2"/>
<dbReference type="InterPro" id="IPR036291">
    <property type="entry name" value="NAD(P)-bd_dom_sf"/>
</dbReference>
<name>Q64BR1_UNCAG</name>
<proteinExistence type="inferred from homology"/>
<dbReference type="GO" id="GO:0016616">
    <property type="term" value="F:oxidoreductase activity, acting on the CH-OH group of donors, NAD or NADP as acceptor"/>
    <property type="evidence" value="ECO:0007669"/>
    <property type="project" value="TreeGrafter"/>
</dbReference>
<dbReference type="EMBL" id="AY714843">
    <property type="protein sequence ID" value="AAU83166.1"/>
    <property type="molecule type" value="Genomic_DNA"/>
</dbReference>
<dbReference type="FunFam" id="3.40.50.720:FF:000084">
    <property type="entry name" value="Short-chain dehydrogenase reductase"/>
    <property type="match status" value="1"/>
</dbReference>
<keyword evidence="2" id="KW-0560">Oxidoreductase</keyword>
<dbReference type="PROSITE" id="PS00061">
    <property type="entry name" value="ADH_SHORT"/>
    <property type="match status" value="1"/>
</dbReference>
<dbReference type="NCBIfam" id="NF005559">
    <property type="entry name" value="PRK07231.1"/>
    <property type="match status" value="1"/>
</dbReference>